<evidence type="ECO:0000313" key="2">
    <source>
        <dbReference type="EMBL" id="SMB86319.1"/>
    </source>
</evidence>
<organism evidence="2 3">
    <name type="scientific">Deinococcus hopiensis KR-140</name>
    <dbReference type="NCBI Taxonomy" id="695939"/>
    <lineage>
        <taxon>Bacteria</taxon>
        <taxon>Thermotogati</taxon>
        <taxon>Deinococcota</taxon>
        <taxon>Deinococci</taxon>
        <taxon>Deinococcales</taxon>
        <taxon>Deinococcaceae</taxon>
        <taxon>Deinococcus</taxon>
    </lineage>
</organism>
<name>A0A1W1UZ31_9DEIO</name>
<dbReference type="STRING" id="695939.SAMN00790413_03765"/>
<reference evidence="2 3" key="1">
    <citation type="submission" date="2017-04" db="EMBL/GenBank/DDBJ databases">
        <authorList>
            <person name="Afonso C.L."/>
            <person name="Miller P.J."/>
            <person name="Scott M.A."/>
            <person name="Spackman E."/>
            <person name="Goraichik I."/>
            <person name="Dimitrov K.M."/>
            <person name="Suarez D.L."/>
            <person name="Swayne D.E."/>
        </authorList>
    </citation>
    <scope>NUCLEOTIDE SEQUENCE [LARGE SCALE GENOMIC DNA]</scope>
    <source>
        <strain evidence="2 3">KR-140</strain>
    </source>
</reference>
<feature type="region of interest" description="Disordered" evidence="1">
    <location>
        <begin position="1"/>
        <end position="20"/>
    </location>
</feature>
<gene>
    <name evidence="2" type="ORF">SAMN00790413_03765</name>
</gene>
<dbReference type="Proteomes" id="UP000192582">
    <property type="component" value="Unassembled WGS sequence"/>
</dbReference>
<accession>A0A1W1UZ31</accession>
<sequence length="198" mass="20851">MTSDFHEAAPSLPSPPTADTQQLHVQTLSQLLASLYPRRTPMIATQPNRTQLGDFSSVVCFKAVIVGVEDTLGTDGAAVVFTRAGKVRGHNLATELGVAGSNVPVEEIAPLLNAAIGQDGTRLAAVIRSYQEGSDIVIETQDTVCSAGEEPGSDRKCTFTLGAVWGALEAITGEMYLGEQTESVLRGGTSDKFVFSPL</sequence>
<evidence type="ECO:0000256" key="1">
    <source>
        <dbReference type="SAM" id="MobiDB-lite"/>
    </source>
</evidence>
<protein>
    <submittedName>
        <fullName evidence="2">Uncharacterized protein</fullName>
    </submittedName>
</protein>
<dbReference type="EMBL" id="FWWU01000008">
    <property type="protein sequence ID" value="SMB86319.1"/>
    <property type="molecule type" value="Genomic_DNA"/>
</dbReference>
<proteinExistence type="predicted"/>
<evidence type="ECO:0000313" key="3">
    <source>
        <dbReference type="Proteomes" id="UP000192582"/>
    </source>
</evidence>
<dbReference type="AlphaFoldDB" id="A0A1W1UZ31"/>
<keyword evidence="3" id="KW-1185">Reference proteome</keyword>